<feature type="binding site" evidence="8">
    <location>
        <position position="110"/>
    </location>
    <ligand>
        <name>shikimate</name>
        <dbReference type="ChEBI" id="CHEBI:36208"/>
    </ligand>
</feature>
<dbReference type="InterPro" id="IPR006151">
    <property type="entry name" value="Shikm_DH/Glu-tRNA_Rdtase"/>
</dbReference>
<dbReference type="HAMAP" id="MF_00222">
    <property type="entry name" value="Shikimate_DH_AroE"/>
    <property type="match status" value="1"/>
</dbReference>
<feature type="domain" description="Shikimate dehydrogenase substrate binding N-terminal" evidence="10">
    <location>
        <begin position="15"/>
        <end position="97"/>
    </location>
</feature>
<feature type="binding site" evidence="8">
    <location>
        <position position="249"/>
    </location>
    <ligand>
        <name>NADP(+)</name>
        <dbReference type="ChEBI" id="CHEBI:58349"/>
    </ligand>
</feature>
<dbReference type="GO" id="GO:0008652">
    <property type="term" value="P:amino acid biosynthetic process"/>
    <property type="evidence" value="ECO:0007669"/>
    <property type="project" value="UniProtKB-KW"/>
</dbReference>
<dbReference type="SUPFAM" id="SSF53223">
    <property type="entry name" value="Aminoacid dehydrogenase-like, N-terminal domain"/>
    <property type="match status" value="1"/>
</dbReference>
<feature type="binding site" evidence="8">
    <location>
        <position position="86"/>
    </location>
    <ligand>
        <name>NADP(+)</name>
        <dbReference type="ChEBI" id="CHEBI:58349"/>
    </ligand>
</feature>
<accession>A0A918NFT2</accession>
<dbReference type="Pfam" id="PF01488">
    <property type="entry name" value="Shikimate_DH"/>
    <property type="match status" value="1"/>
</dbReference>
<reference evidence="11 12" key="1">
    <citation type="journal article" date="2014" name="Int. J. Syst. Evol. Microbiol.">
        <title>Complete genome sequence of Corynebacterium casei LMG S-19264T (=DSM 44701T), isolated from a smear-ripened cheese.</title>
        <authorList>
            <consortium name="US DOE Joint Genome Institute (JGI-PGF)"/>
            <person name="Walter F."/>
            <person name="Albersmeier A."/>
            <person name="Kalinowski J."/>
            <person name="Ruckert C."/>
        </authorList>
    </citation>
    <scope>NUCLEOTIDE SEQUENCE [LARGE SCALE GENOMIC DNA]</scope>
    <source>
        <strain evidence="11 12">KCTC 23968</strain>
    </source>
</reference>
<dbReference type="AlphaFoldDB" id="A0A918NFT2"/>
<dbReference type="InterPro" id="IPR036291">
    <property type="entry name" value="NAD(P)-bd_dom_sf"/>
</dbReference>
<evidence type="ECO:0000313" key="11">
    <source>
        <dbReference type="EMBL" id="GGX67263.1"/>
    </source>
</evidence>
<organism evidence="11 12">
    <name type="scientific">Litorimonas cladophorae</name>
    <dbReference type="NCBI Taxonomy" id="1220491"/>
    <lineage>
        <taxon>Bacteria</taxon>
        <taxon>Pseudomonadati</taxon>
        <taxon>Pseudomonadota</taxon>
        <taxon>Alphaproteobacteria</taxon>
        <taxon>Maricaulales</taxon>
        <taxon>Robiginitomaculaceae</taxon>
    </lineage>
</organism>
<dbReference type="InterPro" id="IPR013708">
    <property type="entry name" value="Shikimate_DH-bd_N"/>
</dbReference>
<dbReference type="CDD" id="cd01065">
    <property type="entry name" value="NAD_bind_Shikimate_DH"/>
    <property type="match status" value="1"/>
</dbReference>
<feature type="binding site" evidence="8">
    <location>
        <position position="256"/>
    </location>
    <ligand>
        <name>shikimate</name>
        <dbReference type="ChEBI" id="CHEBI:36208"/>
    </ligand>
</feature>
<dbReference type="EC" id="1.1.1.25" evidence="2 8"/>
<dbReference type="Proteomes" id="UP000600865">
    <property type="component" value="Unassembled WGS sequence"/>
</dbReference>
<protein>
    <recommendedName>
        <fullName evidence="2 8">Shikimate dehydrogenase (NADP(+))</fullName>
        <shortName evidence="8">SDH</shortName>
        <ecNumber evidence="2 8">1.1.1.25</ecNumber>
    </recommendedName>
</protein>
<keyword evidence="3 8" id="KW-0028">Amino-acid biosynthesis</keyword>
<comment type="caution">
    <text evidence="11">The sequence shown here is derived from an EMBL/GenBank/DDBJ whole genome shotgun (WGS) entry which is preliminary data.</text>
</comment>
<dbReference type="SUPFAM" id="SSF51735">
    <property type="entry name" value="NAD(P)-binding Rossmann-fold domains"/>
    <property type="match status" value="1"/>
</dbReference>
<feature type="domain" description="Quinate/shikimate 5-dehydrogenase/glutamyl-tRNA reductase" evidence="9">
    <location>
        <begin position="120"/>
        <end position="202"/>
    </location>
</feature>
<dbReference type="InterPro" id="IPR022893">
    <property type="entry name" value="Shikimate_DH_fam"/>
</dbReference>
<keyword evidence="5 8" id="KW-0560">Oxidoreductase</keyword>
<comment type="subunit">
    <text evidence="8">Homodimer.</text>
</comment>
<evidence type="ECO:0000256" key="1">
    <source>
        <dbReference type="ARBA" id="ARBA00004871"/>
    </source>
</evidence>
<dbReference type="Pfam" id="PF08501">
    <property type="entry name" value="Shikimate_dh_N"/>
    <property type="match status" value="1"/>
</dbReference>
<evidence type="ECO:0000256" key="6">
    <source>
        <dbReference type="ARBA" id="ARBA00023141"/>
    </source>
</evidence>
<feature type="binding site" evidence="8">
    <location>
        <position position="70"/>
    </location>
    <ligand>
        <name>shikimate</name>
        <dbReference type="ChEBI" id="CHEBI:36208"/>
    </ligand>
</feature>
<dbReference type="PANTHER" id="PTHR21089">
    <property type="entry name" value="SHIKIMATE DEHYDROGENASE"/>
    <property type="match status" value="1"/>
</dbReference>
<evidence type="ECO:0000313" key="12">
    <source>
        <dbReference type="Proteomes" id="UP000600865"/>
    </source>
</evidence>
<dbReference type="GO" id="GO:0005829">
    <property type="term" value="C:cytosol"/>
    <property type="evidence" value="ECO:0007669"/>
    <property type="project" value="TreeGrafter"/>
</dbReference>
<evidence type="ECO:0000259" key="9">
    <source>
        <dbReference type="Pfam" id="PF01488"/>
    </source>
</evidence>
<dbReference type="GO" id="GO:0004764">
    <property type="term" value="F:shikimate 3-dehydrogenase (NADP+) activity"/>
    <property type="evidence" value="ECO:0007669"/>
    <property type="project" value="UniProtKB-UniRule"/>
</dbReference>
<feature type="binding site" evidence="8">
    <location>
        <begin position="23"/>
        <end position="25"/>
    </location>
    <ligand>
        <name>shikimate</name>
        <dbReference type="ChEBI" id="CHEBI:36208"/>
    </ligand>
</feature>
<comment type="catalytic activity">
    <reaction evidence="7 8">
        <text>shikimate + NADP(+) = 3-dehydroshikimate + NADPH + H(+)</text>
        <dbReference type="Rhea" id="RHEA:17737"/>
        <dbReference type="ChEBI" id="CHEBI:15378"/>
        <dbReference type="ChEBI" id="CHEBI:16630"/>
        <dbReference type="ChEBI" id="CHEBI:36208"/>
        <dbReference type="ChEBI" id="CHEBI:57783"/>
        <dbReference type="ChEBI" id="CHEBI:58349"/>
        <dbReference type="EC" id="1.1.1.25"/>
    </reaction>
</comment>
<dbReference type="EMBL" id="BMYV01000002">
    <property type="protein sequence ID" value="GGX67263.1"/>
    <property type="molecule type" value="Genomic_DNA"/>
</dbReference>
<dbReference type="PANTHER" id="PTHR21089:SF1">
    <property type="entry name" value="BIFUNCTIONAL 3-DEHYDROQUINATE DEHYDRATASE_SHIKIMATE DEHYDROGENASE, CHLOROPLASTIC"/>
    <property type="match status" value="1"/>
</dbReference>
<comment type="similarity">
    <text evidence="8">Belongs to the shikimate dehydrogenase family.</text>
</comment>
<dbReference type="Gene3D" id="3.40.50.10860">
    <property type="entry name" value="Leucine Dehydrogenase, chain A, domain 1"/>
    <property type="match status" value="1"/>
</dbReference>
<keyword evidence="4 8" id="KW-0521">NADP</keyword>
<evidence type="ECO:0000256" key="2">
    <source>
        <dbReference type="ARBA" id="ARBA00012962"/>
    </source>
</evidence>
<evidence type="ECO:0000259" key="10">
    <source>
        <dbReference type="Pfam" id="PF08501"/>
    </source>
</evidence>
<dbReference type="Gene3D" id="3.40.50.720">
    <property type="entry name" value="NAD(P)-binding Rossmann-like Domain"/>
    <property type="match status" value="1"/>
</dbReference>
<keyword evidence="12" id="KW-1185">Reference proteome</keyword>
<dbReference type="GO" id="GO:0009423">
    <property type="term" value="P:chorismate biosynthetic process"/>
    <property type="evidence" value="ECO:0007669"/>
    <property type="project" value="UniProtKB-UniRule"/>
</dbReference>
<feature type="binding site" evidence="8">
    <location>
        <begin position="136"/>
        <end position="140"/>
    </location>
    <ligand>
        <name>NADP(+)</name>
        <dbReference type="ChEBI" id="CHEBI:58349"/>
    </ligand>
</feature>
<dbReference type="GO" id="GO:0009073">
    <property type="term" value="P:aromatic amino acid family biosynthetic process"/>
    <property type="evidence" value="ECO:0007669"/>
    <property type="project" value="UniProtKB-KW"/>
</dbReference>
<dbReference type="InterPro" id="IPR011342">
    <property type="entry name" value="Shikimate_DH"/>
</dbReference>
<feature type="binding site" evidence="8">
    <location>
        <position position="226"/>
    </location>
    <ligand>
        <name>NADP(+)</name>
        <dbReference type="ChEBI" id="CHEBI:58349"/>
    </ligand>
</feature>
<evidence type="ECO:0000256" key="8">
    <source>
        <dbReference type="HAMAP-Rule" id="MF_00222"/>
    </source>
</evidence>
<sequence length="288" mass="30480">MKPAAERPIPKLAGVCGWPIHHSLSPLLHSWWLKHLALPGAYVPFAVDPKTAVAAFRSLKQTSIVGVNVTLPLKTAAFESADIATEDAQKLGVANCLYKSRGQLVAHNTDLEGFAAPLIAKIGVDRLQSGSVLVIGAGGASRAVLGALLSLGVPEICLVNRTDAKAESLVDQVNVPSLYALPWSRRQEAAARADLIINASAAGMSGKPALDLSLEDCRDSALIYDLIYTPRVTPLMKAAQARGLDTLGGLEMLIAQARPSFKLFYGVAPPTDIDPTDMLFAALKSGKR</sequence>
<evidence type="ECO:0000256" key="7">
    <source>
        <dbReference type="ARBA" id="ARBA00049442"/>
    </source>
</evidence>
<proteinExistence type="inferred from homology"/>
<dbReference type="GO" id="GO:0050661">
    <property type="term" value="F:NADP binding"/>
    <property type="evidence" value="ECO:0007669"/>
    <property type="project" value="InterPro"/>
</dbReference>
<feature type="binding site" evidence="8">
    <location>
        <begin position="160"/>
        <end position="165"/>
    </location>
    <ligand>
        <name>NADP(+)</name>
        <dbReference type="ChEBI" id="CHEBI:58349"/>
    </ligand>
</feature>
<dbReference type="NCBIfam" id="TIGR00507">
    <property type="entry name" value="aroE"/>
    <property type="match status" value="1"/>
</dbReference>
<dbReference type="RefSeq" id="WP_189584110.1">
    <property type="nucleotide sequence ID" value="NZ_BMYV01000002.1"/>
</dbReference>
<feature type="binding site" evidence="8">
    <location>
        <position position="228"/>
    </location>
    <ligand>
        <name>shikimate</name>
        <dbReference type="ChEBI" id="CHEBI:36208"/>
    </ligand>
</feature>
<comment type="function">
    <text evidence="8">Involved in the biosynthesis of the chorismate, which leads to the biosynthesis of aromatic amino acids. Catalyzes the reversible NADPH linked reduction of 3-dehydroshikimate (DHSA) to yield shikimate (SA).</text>
</comment>
<gene>
    <name evidence="8 11" type="primary">aroE</name>
    <name evidence="11" type="ORF">GCM10011309_16160</name>
</gene>
<evidence type="ECO:0000256" key="3">
    <source>
        <dbReference type="ARBA" id="ARBA00022605"/>
    </source>
</evidence>
<feature type="active site" description="Proton acceptor" evidence="8">
    <location>
        <position position="74"/>
    </location>
</feature>
<dbReference type="GO" id="GO:0019632">
    <property type="term" value="P:shikimate metabolic process"/>
    <property type="evidence" value="ECO:0007669"/>
    <property type="project" value="InterPro"/>
</dbReference>
<evidence type="ECO:0000256" key="4">
    <source>
        <dbReference type="ARBA" id="ARBA00022857"/>
    </source>
</evidence>
<dbReference type="InterPro" id="IPR046346">
    <property type="entry name" value="Aminoacid_DH-like_N_sf"/>
</dbReference>
<feature type="binding site" evidence="8">
    <location>
        <position position="95"/>
    </location>
    <ligand>
        <name>shikimate</name>
        <dbReference type="ChEBI" id="CHEBI:36208"/>
    </ligand>
</feature>
<name>A0A918NFT2_9PROT</name>
<evidence type="ECO:0000256" key="5">
    <source>
        <dbReference type="ARBA" id="ARBA00023002"/>
    </source>
</evidence>
<keyword evidence="6 8" id="KW-0057">Aromatic amino acid biosynthesis</keyword>
<comment type="pathway">
    <text evidence="1 8">Metabolic intermediate biosynthesis; chorismate biosynthesis; chorismate from D-erythrose 4-phosphate and phosphoenolpyruvate: step 4/7.</text>
</comment>